<organism evidence="1">
    <name type="scientific">Arundo donax</name>
    <name type="common">Giant reed</name>
    <name type="synonym">Donax arundinaceus</name>
    <dbReference type="NCBI Taxonomy" id="35708"/>
    <lineage>
        <taxon>Eukaryota</taxon>
        <taxon>Viridiplantae</taxon>
        <taxon>Streptophyta</taxon>
        <taxon>Embryophyta</taxon>
        <taxon>Tracheophyta</taxon>
        <taxon>Spermatophyta</taxon>
        <taxon>Magnoliopsida</taxon>
        <taxon>Liliopsida</taxon>
        <taxon>Poales</taxon>
        <taxon>Poaceae</taxon>
        <taxon>PACMAD clade</taxon>
        <taxon>Arundinoideae</taxon>
        <taxon>Arundineae</taxon>
        <taxon>Arundo</taxon>
    </lineage>
</organism>
<evidence type="ECO:0000313" key="1">
    <source>
        <dbReference type="EMBL" id="JAD55674.1"/>
    </source>
</evidence>
<reference evidence="1" key="1">
    <citation type="submission" date="2014-09" db="EMBL/GenBank/DDBJ databases">
        <authorList>
            <person name="Magalhaes I.L.F."/>
            <person name="Oliveira U."/>
            <person name="Santos F.R."/>
            <person name="Vidigal T.H.D.A."/>
            <person name="Brescovit A.D."/>
            <person name="Santos A.J."/>
        </authorList>
    </citation>
    <scope>NUCLEOTIDE SEQUENCE</scope>
    <source>
        <tissue evidence="1">Shoot tissue taken approximately 20 cm above the soil surface</tissue>
    </source>
</reference>
<dbReference type="EMBL" id="GBRH01242221">
    <property type="protein sequence ID" value="JAD55674.1"/>
    <property type="molecule type" value="Transcribed_RNA"/>
</dbReference>
<reference evidence="1" key="2">
    <citation type="journal article" date="2015" name="Data Brief">
        <title>Shoot transcriptome of the giant reed, Arundo donax.</title>
        <authorList>
            <person name="Barrero R.A."/>
            <person name="Guerrero F.D."/>
            <person name="Moolhuijzen P."/>
            <person name="Goolsby J.A."/>
            <person name="Tidwell J."/>
            <person name="Bellgard S.E."/>
            <person name="Bellgard M.I."/>
        </authorList>
    </citation>
    <scope>NUCLEOTIDE SEQUENCE</scope>
    <source>
        <tissue evidence="1">Shoot tissue taken approximately 20 cm above the soil surface</tissue>
    </source>
</reference>
<proteinExistence type="predicted"/>
<accession>A0A0A9AVC5</accession>
<sequence length="36" mass="3975">MKMIPEGSIRRVKLSVASNEEIVSALIYLSCHRGSV</sequence>
<protein>
    <submittedName>
        <fullName evidence="1">Uncharacterized protein</fullName>
    </submittedName>
</protein>
<name>A0A0A9AVC5_ARUDO</name>
<dbReference type="AlphaFoldDB" id="A0A0A9AVC5"/>